<feature type="transmembrane region" description="Helical" evidence="1">
    <location>
        <begin position="237"/>
        <end position="260"/>
    </location>
</feature>
<evidence type="ECO:0000256" key="1">
    <source>
        <dbReference type="SAM" id="Phobius"/>
    </source>
</evidence>
<dbReference type="Proteomes" id="UP000078576">
    <property type="component" value="Unassembled WGS sequence"/>
</dbReference>
<dbReference type="EMBL" id="KN714698">
    <property type="protein sequence ID" value="KUI57285.1"/>
    <property type="molecule type" value="Genomic_DNA"/>
</dbReference>
<keyword evidence="4" id="KW-1185">Reference proteome</keyword>
<protein>
    <submittedName>
        <fullName evidence="3">Uncharacterized protein</fullName>
    </submittedName>
</protein>
<reference evidence="4" key="1">
    <citation type="submission" date="2014-12" db="EMBL/GenBank/DDBJ databases">
        <title>Genome Sequence of Valsa Canker Pathogens Uncovers a Specific Adaption of Colonization on Woody Bark.</title>
        <authorList>
            <person name="Yin Z."/>
            <person name="Liu H."/>
            <person name="Gao X."/>
            <person name="Li Z."/>
            <person name="Song N."/>
            <person name="Ke X."/>
            <person name="Dai Q."/>
            <person name="Wu Y."/>
            <person name="Sun Y."/>
            <person name="Xu J.-R."/>
            <person name="Kang Z.K."/>
            <person name="Wang L."/>
            <person name="Huang L."/>
        </authorList>
    </citation>
    <scope>NUCLEOTIDE SEQUENCE [LARGE SCALE GENOMIC DNA]</scope>
    <source>
        <strain evidence="4">SXYL134</strain>
    </source>
</reference>
<keyword evidence="1" id="KW-0472">Membrane</keyword>
<dbReference type="Pfam" id="PF14610">
    <property type="entry name" value="Psg1"/>
    <property type="match status" value="1"/>
</dbReference>
<dbReference type="InterPro" id="IPR028000">
    <property type="entry name" value="Pma1"/>
</dbReference>
<sequence length="327" mass="36040">MTPFHPSFLIFASWLCTFAVLSEPILPRQGNPQNVWVTIDASGSARTITPSISVSKTISGAPEYVTATSVYTITTASGIVETSTGMPPVATATANSGAGAFVECSNYQGWDAPFCLPRRGSILKPGVTYYVTWDPSYFAVASTPVSVQIRYSDNTGSMKFWNISAEAGYSSWTVDDDILHQDNRDGSDLVATLYLAYVELLGNGVEYHTGPTVTISKSAPSYDASSENDLKSHSRTVAIAVPVILGMVLLALGVFLLWSWNRHRSVFGMGLRRDRQVPKRTISGSYYGWPEDKSHQVELADRESWTSTQGKNVFREEIRRQEMMREF</sequence>
<organism evidence="3 4">
    <name type="scientific">Cytospora mali</name>
    <name type="common">Apple Valsa canker fungus</name>
    <name type="synonym">Valsa mali</name>
    <dbReference type="NCBI Taxonomy" id="578113"/>
    <lineage>
        <taxon>Eukaryota</taxon>
        <taxon>Fungi</taxon>
        <taxon>Dikarya</taxon>
        <taxon>Ascomycota</taxon>
        <taxon>Pezizomycotina</taxon>
        <taxon>Sordariomycetes</taxon>
        <taxon>Sordariomycetidae</taxon>
        <taxon>Diaporthales</taxon>
        <taxon>Cytosporaceae</taxon>
        <taxon>Cytospora</taxon>
    </lineage>
</organism>
<accession>A0A194V040</accession>
<feature type="signal peptide" evidence="2">
    <location>
        <begin position="1"/>
        <end position="22"/>
    </location>
</feature>
<evidence type="ECO:0000313" key="3">
    <source>
        <dbReference type="EMBL" id="KUI57285.1"/>
    </source>
</evidence>
<keyword evidence="1" id="KW-0812">Transmembrane</keyword>
<keyword evidence="1" id="KW-1133">Transmembrane helix</keyword>
<evidence type="ECO:0000313" key="4">
    <source>
        <dbReference type="Proteomes" id="UP000078576"/>
    </source>
</evidence>
<proteinExistence type="predicted"/>
<name>A0A194V040_CYTMA</name>
<dbReference type="OrthoDB" id="4084551at2759"/>
<gene>
    <name evidence="3" type="ORF">VP1G_04627</name>
</gene>
<evidence type="ECO:0000256" key="2">
    <source>
        <dbReference type="SAM" id="SignalP"/>
    </source>
</evidence>
<keyword evidence="2" id="KW-0732">Signal</keyword>
<dbReference type="AlphaFoldDB" id="A0A194V040"/>
<feature type="chain" id="PRO_5008266035" evidence="2">
    <location>
        <begin position="23"/>
        <end position="327"/>
    </location>
</feature>